<feature type="region of interest" description="Disordered" evidence="6">
    <location>
        <begin position="494"/>
        <end position="537"/>
    </location>
</feature>
<name>A0ABY7G9Q1_MYAAR</name>
<evidence type="ECO:0000313" key="9">
    <source>
        <dbReference type="Proteomes" id="UP001164746"/>
    </source>
</evidence>
<evidence type="ECO:0000256" key="1">
    <source>
        <dbReference type="ARBA" id="ARBA00022574"/>
    </source>
</evidence>
<feature type="compositionally biased region" description="Polar residues" evidence="6">
    <location>
        <begin position="497"/>
        <end position="512"/>
    </location>
</feature>
<evidence type="ECO:0000256" key="5">
    <source>
        <dbReference type="SAM" id="Coils"/>
    </source>
</evidence>
<protein>
    <recommendedName>
        <fullName evidence="4">Coronin</fullName>
    </recommendedName>
</protein>
<feature type="compositionally biased region" description="Polar residues" evidence="6">
    <location>
        <begin position="401"/>
        <end position="413"/>
    </location>
</feature>
<proteinExistence type="inferred from homology"/>
<evidence type="ECO:0000256" key="6">
    <source>
        <dbReference type="SAM" id="MobiDB-lite"/>
    </source>
</evidence>
<dbReference type="Proteomes" id="UP001164746">
    <property type="component" value="Chromosome 16"/>
</dbReference>
<evidence type="ECO:0000256" key="4">
    <source>
        <dbReference type="RuleBase" id="RU280818"/>
    </source>
</evidence>
<keyword evidence="2 4" id="KW-0677">Repeat</keyword>
<dbReference type="Pfam" id="PF08953">
    <property type="entry name" value="DUF1899"/>
    <property type="match status" value="1"/>
</dbReference>
<feature type="coiled-coil region" evidence="5">
    <location>
        <begin position="550"/>
        <end position="584"/>
    </location>
</feature>
<organism evidence="8 9">
    <name type="scientific">Mya arenaria</name>
    <name type="common">Soft-shell clam</name>
    <dbReference type="NCBI Taxonomy" id="6604"/>
    <lineage>
        <taxon>Eukaryota</taxon>
        <taxon>Metazoa</taxon>
        <taxon>Spiralia</taxon>
        <taxon>Lophotrochozoa</taxon>
        <taxon>Mollusca</taxon>
        <taxon>Bivalvia</taxon>
        <taxon>Autobranchia</taxon>
        <taxon>Heteroconchia</taxon>
        <taxon>Euheterodonta</taxon>
        <taxon>Imparidentia</taxon>
        <taxon>Neoheterodontei</taxon>
        <taxon>Myida</taxon>
        <taxon>Myoidea</taxon>
        <taxon>Myidae</taxon>
        <taxon>Mya</taxon>
    </lineage>
</organism>
<dbReference type="SMART" id="SM01167">
    <property type="entry name" value="DUF1900"/>
    <property type="match status" value="1"/>
</dbReference>
<dbReference type="EMBL" id="CP111027">
    <property type="protein sequence ID" value="WAR29826.1"/>
    <property type="molecule type" value="Genomic_DNA"/>
</dbReference>
<dbReference type="SUPFAM" id="SSF50978">
    <property type="entry name" value="WD40 repeat-like"/>
    <property type="match status" value="1"/>
</dbReference>
<evidence type="ECO:0000256" key="3">
    <source>
        <dbReference type="PROSITE-ProRule" id="PRU00221"/>
    </source>
</evidence>
<dbReference type="PANTHER" id="PTHR10856">
    <property type="entry name" value="CORONIN"/>
    <property type="match status" value="1"/>
</dbReference>
<dbReference type="Pfam" id="PF16300">
    <property type="entry name" value="WD40_4"/>
    <property type="match status" value="1"/>
</dbReference>
<reference evidence="8" key="1">
    <citation type="submission" date="2022-11" db="EMBL/GenBank/DDBJ databases">
        <title>Centuries of genome instability and evolution in soft-shell clam transmissible cancer (bioRxiv).</title>
        <authorList>
            <person name="Hart S.F.M."/>
            <person name="Yonemitsu M.A."/>
            <person name="Giersch R.M."/>
            <person name="Beal B.F."/>
            <person name="Arriagada G."/>
            <person name="Davis B.W."/>
            <person name="Ostrander E.A."/>
            <person name="Goff S.P."/>
            <person name="Metzger M.J."/>
        </authorList>
    </citation>
    <scope>NUCLEOTIDE SEQUENCE</scope>
    <source>
        <strain evidence="8">MELC-2E11</strain>
        <tissue evidence="8">Siphon/mantle</tissue>
    </source>
</reference>
<dbReference type="InterPro" id="IPR001680">
    <property type="entry name" value="WD40_rpt"/>
</dbReference>
<dbReference type="SMART" id="SM00320">
    <property type="entry name" value="WD40"/>
    <property type="match status" value="3"/>
</dbReference>
<dbReference type="Gene3D" id="2.130.10.10">
    <property type="entry name" value="YVTN repeat-like/Quinoprotein amine dehydrogenase"/>
    <property type="match status" value="1"/>
</dbReference>
<feature type="compositionally biased region" description="Basic and acidic residues" evidence="6">
    <location>
        <begin position="414"/>
        <end position="425"/>
    </location>
</feature>
<comment type="similarity">
    <text evidence="4">Belongs to the WD repeat coronin family.</text>
</comment>
<evidence type="ECO:0000256" key="2">
    <source>
        <dbReference type="ARBA" id="ARBA00022737"/>
    </source>
</evidence>
<feature type="repeat" description="WD" evidence="3">
    <location>
        <begin position="104"/>
        <end position="146"/>
    </location>
</feature>
<feature type="compositionally biased region" description="Low complexity" evidence="6">
    <location>
        <begin position="523"/>
        <end position="534"/>
    </location>
</feature>
<dbReference type="PROSITE" id="PS00678">
    <property type="entry name" value="WD_REPEATS_1"/>
    <property type="match status" value="1"/>
</dbReference>
<feature type="domain" description="DUF1899" evidence="7">
    <location>
        <begin position="32"/>
        <end position="95"/>
    </location>
</feature>
<dbReference type="PANTHER" id="PTHR10856:SF44">
    <property type="entry name" value="CORONIN"/>
    <property type="match status" value="1"/>
</dbReference>
<dbReference type="SMART" id="SM01166">
    <property type="entry name" value="DUF1899"/>
    <property type="match status" value="1"/>
</dbReference>
<dbReference type="InterPro" id="IPR015048">
    <property type="entry name" value="DUF1899"/>
</dbReference>
<dbReference type="Pfam" id="PF00400">
    <property type="entry name" value="WD40"/>
    <property type="match status" value="3"/>
</dbReference>
<gene>
    <name evidence="8" type="ORF">MAR_003394</name>
</gene>
<dbReference type="InterPro" id="IPR015505">
    <property type="entry name" value="Coronin"/>
</dbReference>
<keyword evidence="9" id="KW-1185">Reference proteome</keyword>
<dbReference type="PROSITE" id="PS50082">
    <property type="entry name" value="WD_REPEATS_2"/>
    <property type="match status" value="2"/>
</dbReference>
<dbReference type="InterPro" id="IPR036322">
    <property type="entry name" value="WD40_repeat_dom_sf"/>
</dbReference>
<dbReference type="PROSITE" id="PS50294">
    <property type="entry name" value="WD_REPEATS_REGION"/>
    <property type="match status" value="1"/>
</dbReference>
<sequence length="600" mass="67530">MISTKIDRENIDSKLDKFSNIQRNRCLRMAFRIRSSKFRHVYGVSPRKDKCFENIRLTRNAHDSNFCAVNPKFLAVVTESSGGGSFVVLPVNRTGRVDINAPKVCGHAGNVLDIKWSPFRDNIIASGSEDNTVKVWQIPETGLLANLTEWQVDLHGHGRRVAYIDWHPTAENIILSAGLDFKCIIWNVEQAEPVNVVNCHTDLVQSISWNRDGSLFCTTCKDKVFRVIDPRVGDCVSQKKCIFEGIRPSKSVFVGDTGQVCCTGFTRHGEREIGIWDIGDGNIRYFEITNKDPFLHDLNNYVSSEPQRGLGVMPKRGCDINRCEIMRFYKLHAAKNFVEPISMIVPRKSNIFQEDIYPPTVSAIPSLNADEWISGQNRDPILISMQDETINHTPTITTYKVMPSSTASSQQRGSHGETTHSRPEMQKMPASLKNIKRLSTCEDIVTLNPTPRRIKPLSTVRLQLSKIKPSHSLSVQNAAKFFEHREIEIIDIKHVESSSSQGKGDHSNSSVSKGDHSNPKGDNSSPINKSNNSPQGRLILGEIKNDDQSKANLRKAYFQQVKEIKALKEQLALKDKRIRQLEDEVTKLRSGSHQNGESEC</sequence>
<keyword evidence="1 3" id="KW-0853">WD repeat</keyword>
<accession>A0ABY7G9Q1</accession>
<dbReference type="InterPro" id="IPR019775">
    <property type="entry name" value="WD40_repeat_CS"/>
</dbReference>
<feature type="repeat" description="WD" evidence="3">
    <location>
        <begin position="154"/>
        <end position="196"/>
    </location>
</feature>
<evidence type="ECO:0000313" key="8">
    <source>
        <dbReference type="EMBL" id="WAR29826.1"/>
    </source>
</evidence>
<dbReference type="InterPro" id="IPR015943">
    <property type="entry name" value="WD40/YVTN_repeat-like_dom_sf"/>
</dbReference>
<feature type="region of interest" description="Disordered" evidence="6">
    <location>
        <begin position="401"/>
        <end position="429"/>
    </location>
</feature>
<evidence type="ECO:0000259" key="7">
    <source>
        <dbReference type="SMART" id="SM01166"/>
    </source>
</evidence>
<keyword evidence="5" id="KW-0175">Coiled coil</keyword>